<sequence length="88" mass="10118">MADQAFAARFEALERGYVVLAGFLQQQGVIDTQRLQAEMRHHADLLQVQPEVAHFLEHLADQVLREYLLQAGKTPGQVERILREQHQD</sequence>
<dbReference type="AlphaFoldDB" id="A0A241XI63"/>
<organism evidence="1 2">
    <name type="scientific">Pseudomonas aeruginosa</name>
    <dbReference type="NCBI Taxonomy" id="287"/>
    <lineage>
        <taxon>Bacteria</taxon>
        <taxon>Pseudomonadati</taxon>
        <taxon>Pseudomonadota</taxon>
        <taxon>Gammaproteobacteria</taxon>
        <taxon>Pseudomonadales</taxon>
        <taxon>Pseudomonadaceae</taxon>
        <taxon>Pseudomonas</taxon>
    </lineage>
</organism>
<protein>
    <submittedName>
        <fullName evidence="1">Uncharacterized protein</fullName>
    </submittedName>
</protein>
<evidence type="ECO:0000313" key="1">
    <source>
        <dbReference type="EMBL" id="OTI56041.1"/>
    </source>
</evidence>
<proteinExistence type="predicted"/>
<accession>A0A241XI63</accession>
<dbReference type="Proteomes" id="UP000194857">
    <property type="component" value="Unassembled WGS sequence"/>
</dbReference>
<name>A0A241XI63_PSEAI</name>
<comment type="caution">
    <text evidence="1">The sequence shown here is derived from an EMBL/GenBank/DDBJ whole genome shotgun (WGS) entry which is preliminary data.</text>
</comment>
<gene>
    <name evidence="1" type="ORF">CAZ10_31320</name>
</gene>
<evidence type="ECO:0000313" key="2">
    <source>
        <dbReference type="Proteomes" id="UP000194857"/>
    </source>
</evidence>
<dbReference type="EMBL" id="NFFZ01000024">
    <property type="protein sequence ID" value="OTI56041.1"/>
    <property type="molecule type" value="Genomic_DNA"/>
</dbReference>
<reference evidence="1 2" key="1">
    <citation type="submission" date="2017-05" db="EMBL/GenBank/DDBJ databases">
        <authorList>
            <person name="Song R."/>
            <person name="Chenine A.L."/>
            <person name="Ruprecht R.M."/>
        </authorList>
    </citation>
    <scope>NUCLEOTIDE SEQUENCE [LARGE SCALE GENOMIC DNA]</scope>
    <source>
        <strain evidence="1 2">S567_C10_BS</strain>
    </source>
</reference>